<dbReference type="Proteomes" id="UP000256900">
    <property type="component" value="Unassembled WGS sequence"/>
</dbReference>
<dbReference type="GO" id="GO:0005524">
    <property type="term" value="F:ATP binding"/>
    <property type="evidence" value="ECO:0007669"/>
    <property type="project" value="UniProtKB-KW"/>
</dbReference>
<dbReference type="PANTHER" id="PTHR12169">
    <property type="entry name" value="ATPASE N2B"/>
    <property type="match status" value="1"/>
</dbReference>
<protein>
    <submittedName>
        <fullName evidence="3">Cell division protein ZapE</fullName>
    </submittedName>
</protein>
<evidence type="ECO:0000256" key="1">
    <source>
        <dbReference type="ARBA" id="ARBA00022741"/>
    </source>
</evidence>
<dbReference type="EMBL" id="QUMO01000001">
    <property type="protein sequence ID" value="REF89296.1"/>
    <property type="molecule type" value="Genomic_DNA"/>
</dbReference>
<dbReference type="SUPFAM" id="SSF52540">
    <property type="entry name" value="P-loop containing nucleoside triphosphate hydrolases"/>
    <property type="match status" value="1"/>
</dbReference>
<name>A0A3D9ZCW0_9HYPH</name>
<dbReference type="GO" id="GO:0016887">
    <property type="term" value="F:ATP hydrolysis activity"/>
    <property type="evidence" value="ECO:0007669"/>
    <property type="project" value="InterPro"/>
</dbReference>
<dbReference type="InterPro" id="IPR005654">
    <property type="entry name" value="ATPase_AFG1-like"/>
</dbReference>
<dbReference type="GO" id="GO:0051301">
    <property type="term" value="P:cell division"/>
    <property type="evidence" value="ECO:0007669"/>
    <property type="project" value="UniProtKB-KW"/>
</dbReference>
<dbReference type="NCBIfam" id="NF040713">
    <property type="entry name" value="ZapE"/>
    <property type="match status" value="1"/>
</dbReference>
<evidence type="ECO:0000313" key="4">
    <source>
        <dbReference type="Proteomes" id="UP000256900"/>
    </source>
</evidence>
<evidence type="ECO:0000256" key="2">
    <source>
        <dbReference type="ARBA" id="ARBA00022840"/>
    </source>
</evidence>
<dbReference type="Pfam" id="PF03969">
    <property type="entry name" value="AFG1_ATPase"/>
    <property type="match status" value="1"/>
</dbReference>
<dbReference type="PANTHER" id="PTHR12169:SF6">
    <property type="entry name" value="AFG1-LIKE ATPASE"/>
    <property type="match status" value="1"/>
</dbReference>
<keyword evidence="4" id="KW-1185">Reference proteome</keyword>
<keyword evidence="1" id="KW-0547">Nucleotide-binding</keyword>
<gene>
    <name evidence="3" type="ORF">DES32_0515</name>
</gene>
<accession>A0A3D9ZCW0</accession>
<dbReference type="AlphaFoldDB" id="A0A3D9ZCW0"/>
<keyword evidence="3" id="KW-0132">Cell division</keyword>
<proteinExistence type="predicted"/>
<organism evidence="3 4">
    <name type="scientific">Methylovirgula ligni</name>
    <dbReference type="NCBI Taxonomy" id="569860"/>
    <lineage>
        <taxon>Bacteria</taxon>
        <taxon>Pseudomonadati</taxon>
        <taxon>Pseudomonadota</taxon>
        <taxon>Alphaproteobacteria</taxon>
        <taxon>Hyphomicrobiales</taxon>
        <taxon>Beijerinckiaceae</taxon>
        <taxon>Methylovirgula</taxon>
    </lineage>
</organism>
<keyword evidence="2" id="KW-0067">ATP-binding</keyword>
<keyword evidence="3" id="KW-0131">Cell cycle</keyword>
<evidence type="ECO:0000313" key="3">
    <source>
        <dbReference type="EMBL" id="REF89296.1"/>
    </source>
</evidence>
<dbReference type="InterPro" id="IPR027417">
    <property type="entry name" value="P-loop_NTPase"/>
</dbReference>
<comment type="caution">
    <text evidence="3">The sequence shown here is derived from an EMBL/GenBank/DDBJ whole genome shotgun (WGS) entry which is preliminary data.</text>
</comment>
<sequence>MHLPNILYERYLDRVRRGEFERDPAQEHVVLGLQELATQLAFYRPTRKSAALGWLMGQKQKAAPVRGAYIWGSVGRGKTALMDMFFEETQLSHKRRIHFHGFMADVHARIFAFRQQVKEGRAKGEDPIAPVAEALANESWLLCLDEFTVTDIADAMILARLFKALFEAGVVVVATSNVAPRNLYSDGLNRSLFLPFIDILNAHMDVVELNARTDFRLEKLKGEQVYHVPADAAAHAALTHAFTALTGVEKAGPTTLQYLGRGLRVPQAKNRVARFSFADLCEAPLGARDFLEIAENFHTVIVDDIPTIDKSQTNEAKRFILLIDALYDQQVKLLASAAAEPHELYIAQEGREAFEFSRTVSRLMEMRSAAYLALRHGRLGGAPSGVAET</sequence>
<reference evidence="3 4" key="1">
    <citation type="submission" date="2018-08" db="EMBL/GenBank/DDBJ databases">
        <title>Genomic Encyclopedia of Type Strains, Phase IV (KMG-IV): sequencing the most valuable type-strain genomes for metagenomic binning, comparative biology and taxonomic classification.</title>
        <authorList>
            <person name="Goeker M."/>
        </authorList>
    </citation>
    <scope>NUCLEOTIDE SEQUENCE [LARGE SCALE GENOMIC DNA]</scope>
    <source>
        <strain evidence="3 4">BW863</strain>
    </source>
</reference>
<dbReference type="Gene3D" id="3.40.50.300">
    <property type="entry name" value="P-loop containing nucleotide triphosphate hydrolases"/>
    <property type="match status" value="2"/>
</dbReference>
<dbReference type="GO" id="GO:0005737">
    <property type="term" value="C:cytoplasm"/>
    <property type="evidence" value="ECO:0007669"/>
    <property type="project" value="TreeGrafter"/>
</dbReference>